<reference evidence="1 2" key="1">
    <citation type="submission" date="2010-10" db="EMBL/GenBank/DDBJ databases">
        <title>The Genome Sequence of Bacteroides eggerthii strain 1_2_48FAA.</title>
        <authorList>
            <consortium name="The Broad Institute Genome Sequencing Platform"/>
            <person name="Ward D."/>
            <person name="Earl A."/>
            <person name="Feldgarden M."/>
            <person name="Young S.K."/>
            <person name="Gargeya S."/>
            <person name="Zeng Q."/>
            <person name="Alvarado L."/>
            <person name="Berlin A."/>
            <person name="Bochicchio J."/>
            <person name="Chapman S.B."/>
            <person name="Chen Z."/>
            <person name="Freedman E."/>
            <person name="Gellesch M."/>
            <person name="Goldberg J."/>
            <person name="Griggs A."/>
            <person name="Gujja S."/>
            <person name="Heilman E."/>
            <person name="Heiman D."/>
            <person name="Howarth C."/>
            <person name="Mehta T."/>
            <person name="Neiman D."/>
            <person name="Pearson M."/>
            <person name="Roberts A."/>
            <person name="Saif S."/>
            <person name="Shea T."/>
            <person name="Shenoy N."/>
            <person name="Sisk P."/>
            <person name="Stolte C."/>
            <person name="Sykes S."/>
            <person name="White J."/>
            <person name="Yandava C."/>
            <person name="Allen-Vercoe E."/>
            <person name="Ambrose C."/>
            <person name="Strauss J."/>
            <person name="Daigneault M."/>
            <person name="Haas B."/>
            <person name="Nusbaum C."/>
            <person name="Birren B."/>
        </authorList>
    </citation>
    <scope>NUCLEOTIDE SEQUENCE [LARGE SCALE GENOMIC DNA]</scope>
    <source>
        <strain evidence="1 2">1_2_48FAA</strain>
    </source>
</reference>
<protein>
    <submittedName>
        <fullName evidence="1">Uncharacterized protein</fullName>
    </submittedName>
</protein>
<evidence type="ECO:0000313" key="1">
    <source>
        <dbReference type="EMBL" id="EFV31540.1"/>
    </source>
</evidence>
<accession>E5WUG6</accession>
<dbReference type="EMBL" id="ACWG01000003">
    <property type="protein sequence ID" value="EFV31540.1"/>
    <property type="molecule type" value="Genomic_DNA"/>
</dbReference>
<dbReference type="HOGENOM" id="CLU_2969720_0_0_10"/>
<comment type="caution">
    <text evidence="1">The sequence shown here is derived from an EMBL/GenBank/DDBJ whole genome shotgun (WGS) entry which is preliminary data.</text>
</comment>
<sequence>MENFHSIHVEYRCGIGSLYVCLWLITKLLYNKNNTLSGFGTAFALNKETGLNLINKQA</sequence>
<organism evidence="1 2">
    <name type="scientific">Bacteroides eggerthii 1_2_48FAA</name>
    <dbReference type="NCBI Taxonomy" id="665953"/>
    <lineage>
        <taxon>Bacteria</taxon>
        <taxon>Pseudomonadati</taxon>
        <taxon>Bacteroidota</taxon>
        <taxon>Bacteroidia</taxon>
        <taxon>Bacteroidales</taxon>
        <taxon>Bacteroidaceae</taxon>
        <taxon>Bacteroides</taxon>
    </lineage>
</organism>
<proteinExistence type="predicted"/>
<gene>
    <name evidence="1" type="ORF">HMPREF1016_00280</name>
</gene>
<dbReference type="AlphaFoldDB" id="E5WUG6"/>
<dbReference type="Proteomes" id="UP000003246">
    <property type="component" value="Unassembled WGS sequence"/>
</dbReference>
<evidence type="ECO:0000313" key="2">
    <source>
        <dbReference type="Proteomes" id="UP000003246"/>
    </source>
</evidence>
<name>E5WUG6_9BACE</name>